<dbReference type="NCBIfam" id="NF010454">
    <property type="entry name" value="PRK13882.1-1"/>
    <property type="match status" value="1"/>
</dbReference>
<dbReference type="OrthoDB" id="9781069at2"/>
<name>A0A2S6Z5U6_9XANT</name>
<protein>
    <submittedName>
        <fullName evidence="2">Conjugal transfer protein</fullName>
    </submittedName>
</protein>
<feature type="transmembrane region" description="Helical" evidence="1">
    <location>
        <begin position="149"/>
        <end position="176"/>
    </location>
</feature>
<feature type="transmembrane region" description="Helical" evidence="1">
    <location>
        <begin position="196"/>
        <end position="215"/>
    </location>
</feature>
<dbReference type="EMBL" id="MIGX01000190">
    <property type="protein sequence ID" value="PPT76863.1"/>
    <property type="molecule type" value="Genomic_DNA"/>
</dbReference>
<evidence type="ECO:0000256" key="1">
    <source>
        <dbReference type="SAM" id="Phobius"/>
    </source>
</evidence>
<sequence length="216" mass="23837">MASGARELLKWLALVLMTGDHVAKVLYGGYVPIVSELGRIAFPLFALVLAYNLAQPGADLAKSVRRLLVWGLIAHPVYVLAFGQWLPLNVLLTFALAATALCCIQGRRWALLTACMLPAPFFVDYQWSGVLLVLAGWYCFRARCGRMRCILVCCACAPLCAYNGNGWALLALPVMLLVDVTRVWSVAIPRMRWAFYVYYVAHLAMLAALHAAWAGM</sequence>
<organism evidence="2 3">
    <name type="scientific">Xanthomonas theicola</name>
    <dbReference type="NCBI Taxonomy" id="56464"/>
    <lineage>
        <taxon>Bacteria</taxon>
        <taxon>Pseudomonadati</taxon>
        <taxon>Pseudomonadota</taxon>
        <taxon>Gammaproteobacteria</taxon>
        <taxon>Lysobacterales</taxon>
        <taxon>Lysobacteraceae</taxon>
        <taxon>Xanthomonas</taxon>
    </lineage>
</organism>
<reference evidence="2 3" key="1">
    <citation type="submission" date="2016-08" db="EMBL/GenBank/DDBJ databases">
        <title>Evolution of the type three secretion system and type three effector repertoires in Xanthomonas.</title>
        <authorList>
            <person name="Merda D."/>
            <person name="Briand M."/>
            <person name="Bosis E."/>
            <person name="Rousseau C."/>
            <person name="Portier P."/>
            <person name="Jacques M.-A."/>
            <person name="Fischer-Le Saux M."/>
        </authorList>
    </citation>
    <scope>NUCLEOTIDE SEQUENCE [LARGE SCALE GENOMIC DNA]</scope>
    <source>
        <strain evidence="2 3">CFBP 4691</strain>
    </source>
</reference>
<keyword evidence="1" id="KW-0472">Membrane</keyword>
<accession>A0A2S6Z5U6</accession>
<dbReference type="RefSeq" id="WP_128421891.1">
    <property type="nucleotide sequence ID" value="NZ_CP049017.1"/>
</dbReference>
<feature type="transmembrane region" description="Helical" evidence="1">
    <location>
        <begin position="37"/>
        <end position="55"/>
    </location>
</feature>
<proteinExistence type="predicted"/>
<keyword evidence="3" id="KW-1185">Reference proteome</keyword>
<evidence type="ECO:0000313" key="2">
    <source>
        <dbReference type="EMBL" id="PPT76863.1"/>
    </source>
</evidence>
<gene>
    <name evidence="2" type="ORF">XthCFBP4691_19510</name>
</gene>
<keyword evidence="1" id="KW-0812">Transmembrane</keyword>
<evidence type="ECO:0000313" key="3">
    <source>
        <dbReference type="Proteomes" id="UP000239898"/>
    </source>
</evidence>
<feature type="transmembrane region" description="Helical" evidence="1">
    <location>
        <begin position="125"/>
        <end position="142"/>
    </location>
</feature>
<dbReference type="InterPro" id="IPR008875">
    <property type="entry name" value="TraX"/>
</dbReference>
<dbReference type="Proteomes" id="UP000239898">
    <property type="component" value="Unassembled WGS sequence"/>
</dbReference>
<dbReference type="AlphaFoldDB" id="A0A2S6Z5U6"/>
<feature type="transmembrane region" description="Helical" evidence="1">
    <location>
        <begin position="67"/>
        <end position="86"/>
    </location>
</feature>
<comment type="caution">
    <text evidence="2">The sequence shown here is derived from an EMBL/GenBank/DDBJ whole genome shotgun (WGS) entry which is preliminary data.</text>
</comment>
<dbReference type="Pfam" id="PF05857">
    <property type="entry name" value="TraX"/>
    <property type="match status" value="1"/>
</dbReference>
<keyword evidence="1" id="KW-1133">Transmembrane helix</keyword>